<name>A0A3B1CTX2_9ZZZZ</name>
<evidence type="ECO:0000313" key="1">
    <source>
        <dbReference type="EMBL" id="VAX34066.1"/>
    </source>
</evidence>
<sequence length="271" mass="30020">MKRQTVICIGGAHSGCGKTTVAENLLRLLGGSWGAIKYTKTAFYTSVRRSPEAPENKDTSRLRRAGAGDVLWIQSPDTGLEETIEMAANLLSHCEGIVVEGNSPIEFLSPDIVIFVFGKDTGRLKPSALRIVKKADIVIYQDEIPSSDPSNREQSEPYRDKTIHFDIRERDCFHKLKAIIMNKIEKTDTSASSVNLTDNVTRKETSHIETGSPVKTASNPGEELLRHVKDKRIPCKLARKIAVQTGLPYHEIGKLADELDIKITDCELGCF</sequence>
<organism evidence="1">
    <name type="scientific">hydrothermal vent metagenome</name>
    <dbReference type="NCBI Taxonomy" id="652676"/>
    <lineage>
        <taxon>unclassified sequences</taxon>
        <taxon>metagenomes</taxon>
        <taxon>ecological metagenomes</taxon>
    </lineage>
</organism>
<dbReference type="Gene3D" id="3.40.50.300">
    <property type="entry name" value="P-loop containing nucleotide triphosphate hydrolases"/>
    <property type="match status" value="1"/>
</dbReference>
<reference evidence="1" key="1">
    <citation type="submission" date="2018-06" db="EMBL/GenBank/DDBJ databases">
        <authorList>
            <person name="Zhirakovskaya E."/>
        </authorList>
    </citation>
    <scope>NUCLEOTIDE SEQUENCE</scope>
</reference>
<protein>
    <recommendedName>
        <fullName evidence="2">Molybdopterin-guanine dinucleotide biosynthesis protein B (MobB) domain-containing protein</fullName>
    </recommendedName>
</protein>
<accession>A0A3B1CTX2</accession>
<dbReference type="AlphaFoldDB" id="A0A3B1CTX2"/>
<evidence type="ECO:0008006" key="2">
    <source>
        <dbReference type="Google" id="ProtNLM"/>
    </source>
</evidence>
<dbReference type="EMBL" id="UOGI01000249">
    <property type="protein sequence ID" value="VAX34066.1"/>
    <property type="molecule type" value="Genomic_DNA"/>
</dbReference>
<dbReference type="SUPFAM" id="SSF52540">
    <property type="entry name" value="P-loop containing nucleoside triphosphate hydrolases"/>
    <property type="match status" value="1"/>
</dbReference>
<dbReference type="InterPro" id="IPR027417">
    <property type="entry name" value="P-loop_NTPase"/>
</dbReference>
<proteinExistence type="predicted"/>
<gene>
    <name evidence="1" type="ORF">MNBD_NITROSPIRAE03-1289</name>
</gene>